<evidence type="ECO:0000256" key="7">
    <source>
        <dbReference type="ARBA" id="ARBA00023163"/>
    </source>
</evidence>
<dbReference type="PANTHER" id="PTHR43222">
    <property type="entry name" value="NUDIX HYDROLASE 23"/>
    <property type="match status" value="1"/>
</dbReference>
<comment type="caution">
    <text evidence="9">The sequence shown here is derived from an EMBL/GenBank/DDBJ whole genome shotgun (WGS) entry which is preliminary data.</text>
</comment>
<dbReference type="PROSITE" id="PS51462">
    <property type="entry name" value="NUDIX"/>
    <property type="match status" value="1"/>
</dbReference>
<feature type="domain" description="Nudix hydrolase" evidence="8">
    <location>
        <begin position="34"/>
        <end position="158"/>
    </location>
</feature>
<protein>
    <submittedName>
        <fullName evidence="9">NADH pyrophosphatase</fullName>
        <ecNumber evidence="9">3.6.1.22</ecNumber>
    </submittedName>
</protein>
<dbReference type="AlphaFoldDB" id="A0A644Z843"/>
<dbReference type="EMBL" id="VSSQ01007783">
    <property type="protein sequence ID" value="MPM36962.1"/>
    <property type="molecule type" value="Genomic_DNA"/>
</dbReference>
<dbReference type="GO" id="GO:0016787">
    <property type="term" value="F:hydrolase activity"/>
    <property type="evidence" value="ECO:0007669"/>
    <property type="project" value="UniProtKB-KW"/>
</dbReference>
<dbReference type="Gene3D" id="3.90.79.10">
    <property type="entry name" value="Nucleoside Triphosphate Pyrophosphohydrolase"/>
    <property type="match status" value="1"/>
</dbReference>
<dbReference type="EC" id="3.6.1.22" evidence="9"/>
<organism evidence="9">
    <name type="scientific">bioreactor metagenome</name>
    <dbReference type="NCBI Taxonomy" id="1076179"/>
    <lineage>
        <taxon>unclassified sequences</taxon>
        <taxon>metagenomes</taxon>
        <taxon>ecological metagenomes</taxon>
    </lineage>
</organism>
<keyword evidence="5" id="KW-0862">Zinc</keyword>
<evidence type="ECO:0000256" key="5">
    <source>
        <dbReference type="ARBA" id="ARBA00022833"/>
    </source>
</evidence>
<dbReference type="SUPFAM" id="SSF55811">
    <property type="entry name" value="Nudix"/>
    <property type="match status" value="1"/>
</dbReference>
<dbReference type="PANTHER" id="PTHR43222:SF2">
    <property type="entry name" value="NUDIX HYDROLASE 23, CHLOROPLASTIC"/>
    <property type="match status" value="1"/>
</dbReference>
<evidence type="ECO:0000259" key="8">
    <source>
        <dbReference type="PROSITE" id="PS51462"/>
    </source>
</evidence>
<reference evidence="9" key="1">
    <citation type="submission" date="2019-08" db="EMBL/GenBank/DDBJ databases">
        <authorList>
            <person name="Kucharzyk K."/>
            <person name="Murdoch R.W."/>
            <person name="Higgins S."/>
            <person name="Loffler F."/>
        </authorList>
    </citation>
    <scope>NUCLEOTIDE SEQUENCE</scope>
</reference>
<accession>A0A644Z843</accession>
<evidence type="ECO:0000256" key="3">
    <source>
        <dbReference type="ARBA" id="ARBA00022723"/>
    </source>
</evidence>
<evidence type="ECO:0000313" key="9">
    <source>
        <dbReference type="EMBL" id="MPM36962.1"/>
    </source>
</evidence>
<dbReference type="GO" id="GO:0046872">
    <property type="term" value="F:metal ion binding"/>
    <property type="evidence" value="ECO:0007669"/>
    <property type="project" value="UniProtKB-KW"/>
</dbReference>
<name>A0A644Z843_9ZZZZ</name>
<evidence type="ECO:0000256" key="6">
    <source>
        <dbReference type="ARBA" id="ARBA00022842"/>
    </source>
</evidence>
<dbReference type="InterPro" id="IPR000086">
    <property type="entry name" value="NUDIX_hydrolase_dom"/>
</dbReference>
<keyword evidence="3" id="KW-0479">Metal-binding</keyword>
<gene>
    <name evidence="9" type="primary">nudC_13</name>
    <name evidence="9" type="ORF">SDC9_83566</name>
</gene>
<proteinExistence type="inferred from homology"/>
<sequence length="164" mass="18789">MKFCPDCGSLLKEHLENKQVIKKCNCGFIEWDNWVNVAVVVACYNSKNEFVMVRLKGNENGKVTFPGGYRDLGETLEEAAKREFFEETGYAIDNLSLFKVYTRDDLRLLWVVFTAQLGCGEFIENSETDEMLLFSKQNLPRIEDLRGELTSKLLQDLLVCNNGI</sequence>
<dbReference type="PROSITE" id="PS01030">
    <property type="entry name" value="RNA_POL_M_15KD"/>
    <property type="match status" value="1"/>
</dbReference>
<comment type="similarity">
    <text evidence="2">Belongs to the archaeal RpoM/eukaryotic RPA12/RPB9/RPC11 RNA polymerase family.</text>
</comment>
<dbReference type="PROSITE" id="PS00893">
    <property type="entry name" value="NUDIX_BOX"/>
    <property type="match status" value="1"/>
</dbReference>
<comment type="cofactor">
    <cofactor evidence="1">
        <name>Mg(2+)</name>
        <dbReference type="ChEBI" id="CHEBI:18420"/>
    </cofactor>
</comment>
<dbReference type="InterPro" id="IPR019761">
    <property type="entry name" value="DNA-dir_RNA_pol-M_15_CS"/>
</dbReference>
<keyword evidence="4 9" id="KW-0378">Hydrolase</keyword>
<dbReference type="PRINTS" id="PR00502">
    <property type="entry name" value="NUDIXFAMILY"/>
</dbReference>
<dbReference type="InterPro" id="IPR020084">
    <property type="entry name" value="NUDIX_hydrolase_CS"/>
</dbReference>
<evidence type="ECO:0000256" key="4">
    <source>
        <dbReference type="ARBA" id="ARBA00022801"/>
    </source>
</evidence>
<keyword evidence="6" id="KW-0460">Magnesium</keyword>
<evidence type="ECO:0000256" key="2">
    <source>
        <dbReference type="ARBA" id="ARBA00008925"/>
    </source>
</evidence>
<dbReference type="CDD" id="cd02883">
    <property type="entry name" value="NUDIX_Hydrolase"/>
    <property type="match status" value="1"/>
</dbReference>
<dbReference type="InterPro" id="IPR015797">
    <property type="entry name" value="NUDIX_hydrolase-like_dom_sf"/>
</dbReference>
<dbReference type="Pfam" id="PF00293">
    <property type="entry name" value="NUDIX"/>
    <property type="match status" value="1"/>
</dbReference>
<keyword evidence="7" id="KW-0804">Transcription</keyword>
<dbReference type="InterPro" id="IPR020476">
    <property type="entry name" value="Nudix_hydrolase"/>
</dbReference>
<evidence type="ECO:0000256" key="1">
    <source>
        <dbReference type="ARBA" id="ARBA00001946"/>
    </source>
</evidence>